<protein>
    <submittedName>
        <fullName evidence="1">Uncharacterized protein</fullName>
    </submittedName>
</protein>
<sequence>MIIPTICLAIGLATPNGHHLSMFHHAAFELVQPGHSIRADTLKLNDTASSDKPRQMSEMTTTDVTVKSTHNHFRRVDGFGHHVPLDFAVRQIVPPHVKVTSAPDVDLSRQVNWAGGDTWNRVLASTVAPLGYAIDVGHNSVRILTKKSVSSHHDH</sequence>
<dbReference type="AlphaFoldDB" id="A0A1A0CC84"/>
<comment type="caution">
    <text evidence="1">The sequence shown here is derived from an EMBL/GenBank/DDBJ whole genome shotgun (WGS) entry which is preliminary data.</text>
</comment>
<gene>
    <name evidence="1" type="ORF">SRCM100623_02919</name>
</gene>
<name>A0A1A0CC84_ACEPA</name>
<dbReference type="Proteomes" id="UP000093796">
    <property type="component" value="Unassembled WGS sequence"/>
</dbReference>
<evidence type="ECO:0000313" key="1">
    <source>
        <dbReference type="EMBL" id="OAZ59912.1"/>
    </source>
</evidence>
<reference evidence="1 2" key="1">
    <citation type="submission" date="2016-05" db="EMBL/GenBank/DDBJ databases">
        <title>Genome sequencing of Acetobacter pasteurianus strain SRCM100623.</title>
        <authorList>
            <person name="Song Y.R."/>
        </authorList>
    </citation>
    <scope>NUCLEOTIDE SEQUENCE [LARGE SCALE GENOMIC DNA]</scope>
    <source>
        <strain evidence="1 2">SRCM100623</strain>
    </source>
</reference>
<accession>A0A1A0CC84</accession>
<proteinExistence type="predicted"/>
<dbReference type="PATRIC" id="fig|438.15.peg.3221"/>
<dbReference type="EMBL" id="LYUD01000168">
    <property type="protein sequence ID" value="OAZ59912.1"/>
    <property type="molecule type" value="Genomic_DNA"/>
</dbReference>
<organism evidence="1 2">
    <name type="scientific">Acetobacter pasteurianus</name>
    <name type="common">Acetobacter turbidans</name>
    <dbReference type="NCBI Taxonomy" id="438"/>
    <lineage>
        <taxon>Bacteria</taxon>
        <taxon>Pseudomonadati</taxon>
        <taxon>Pseudomonadota</taxon>
        <taxon>Alphaproteobacteria</taxon>
        <taxon>Acetobacterales</taxon>
        <taxon>Acetobacteraceae</taxon>
        <taxon>Acetobacter</taxon>
    </lineage>
</organism>
<dbReference type="RefSeq" id="WP_231111235.1">
    <property type="nucleotide sequence ID" value="NZ_LYUD01000168.1"/>
</dbReference>
<evidence type="ECO:0000313" key="2">
    <source>
        <dbReference type="Proteomes" id="UP000093796"/>
    </source>
</evidence>